<evidence type="ECO:0000256" key="3">
    <source>
        <dbReference type="SAM" id="MobiDB-lite"/>
    </source>
</evidence>
<feature type="compositionally biased region" description="Polar residues" evidence="3">
    <location>
        <begin position="198"/>
        <end position="213"/>
    </location>
</feature>
<feature type="compositionally biased region" description="Basic and acidic residues" evidence="3">
    <location>
        <begin position="177"/>
        <end position="189"/>
    </location>
</feature>
<dbReference type="EMBL" id="CAMXCT010004988">
    <property type="protein sequence ID" value="CAI4010969.1"/>
    <property type="molecule type" value="Genomic_DNA"/>
</dbReference>
<keyword evidence="1" id="KW-0547">Nucleotide-binding</keyword>
<protein>
    <submittedName>
        <fullName evidence="5">Pleiotropic ABC efflux transporter of multiple drugs YBT1</fullName>
    </submittedName>
</protein>
<evidence type="ECO:0000313" key="4">
    <source>
        <dbReference type="EMBL" id="CAI4010969.1"/>
    </source>
</evidence>
<keyword evidence="2" id="KW-0067">ATP-binding</keyword>
<accession>A0A9P1DL89</accession>
<feature type="region of interest" description="Disordered" evidence="3">
    <location>
        <begin position="171"/>
        <end position="213"/>
    </location>
</feature>
<dbReference type="InterPro" id="IPR020904">
    <property type="entry name" value="Sc_DH/Rdtase_CS"/>
</dbReference>
<dbReference type="Proteomes" id="UP001152797">
    <property type="component" value="Unassembled WGS sequence"/>
</dbReference>
<dbReference type="AlphaFoldDB" id="A0A9P1DL89"/>
<dbReference type="InterPro" id="IPR002347">
    <property type="entry name" value="SDR_fam"/>
</dbReference>
<sequence>IPHIAEGTLKENVLFGQPFDQVRYDDALRAASLGEDLKVLPGGDQVPIGARGISLSGGQKARVSMARAGYHLSSKLVLMDDPFASVDAPTARVIMDKLLLGPLMTGRTCIVTTQPDSERLQKFQRVVLMSEGKVILQGTPDVVLTSEAYQKLLSSKEGESFADAEDTQFAKTPAANWRKEPQSAESLREDEFEGRPSVQPSVKPNPSSINQIPRPQCVRLKGQVGMKDKVYFLVSTSPTHSRQLVFQTVFPALIRAICTYEPPYELALDGAHVILAARRLEKLQAIQHTIEAGHGLASTVALDVLDFESVRRVLQEIVATHGRLDGAFNNAGGAGQSGTLLELETAEFKRIFELNFYGTYHCMKAELEIMTQQKFGSIAAQVNNLSMFAKLIMPLQAAYCASKHALLALQNSAAAEAAASGVRVNSVSPGFCRPSESLDGYLQQHPDVESTLASPLVHPSGAIVHASDVYASVALLLDGKTSGAMTGADLPVTGGHGIPLLSLG</sequence>
<dbReference type="Pfam" id="PF13561">
    <property type="entry name" value="adh_short_C2"/>
    <property type="match status" value="1"/>
</dbReference>
<dbReference type="CDD" id="cd05233">
    <property type="entry name" value="SDR_c"/>
    <property type="match status" value="1"/>
</dbReference>
<dbReference type="SUPFAM" id="SSF52540">
    <property type="entry name" value="P-loop containing nucleoside triphosphate hydrolases"/>
    <property type="match status" value="1"/>
</dbReference>
<dbReference type="EMBL" id="CAMXCT030004988">
    <property type="protein sequence ID" value="CAL4798281.1"/>
    <property type="molecule type" value="Genomic_DNA"/>
</dbReference>
<gene>
    <name evidence="4" type="ORF">C1SCF055_LOCUS36182</name>
</gene>
<reference evidence="4" key="1">
    <citation type="submission" date="2022-10" db="EMBL/GenBank/DDBJ databases">
        <authorList>
            <person name="Chen Y."/>
            <person name="Dougan E. K."/>
            <person name="Chan C."/>
            <person name="Rhodes N."/>
            <person name="Thang M."/>
        </authorList>
    </citation>
    <scope>NUCLEOTIDE SEQUENCE</scope>
</reference>
<dbReference type="PROSITE" id="PS00061">
    <property type="entry name" value="ADH_SHORT"/>
    <property type="match status" value="1"/>
</dbReference>
<evidence type="ECO:0000313" key="5">
    <source>
        <dbReference type="EMBL" id="CAL4798281.1"/>
    </source>
</evidence>
<dbReference type="PRINTS" id="PR00081">
    <property type="entry name" value="GDHRDH"/>
</dbReference>
<feature type="non-terminal residue" evidence="4">
    <location>
        <position position="1"/>
    </location>
</feature>
<dbReference type="SUPFAM" id="SSF51735">
    <property type="entry name" value="NAD(P)-binding Rossmann-fold domains"/>
    <property type="match status" value="1"/>
</dbReference>
<dbReference type="InterPro" id="IPR027417">
    <property type="entry name" value="P-loop_NTPase"/>
</dbReference>
<comment type="caution">
    <text evidence="4">The sequence shown here is derived from an EMBL/GenBank/DDBJ whole genome shotgun (WGS) entry which is preliminary data.</text>
</comment>
<dbReference type="EMBL" id="CAMXCT020004988">
    <property type="protein sequence ID" value="CAL1164344.1"/>
    <property type="molecule type" value="Genomic_DNA"/>
</dbReference>
<dbReference type="Gene3D" id="3.40.50.720">
    <property type="entry name" value="NAD(P)-binding Rossmann-like Domain"/>
    <property type="match status" value="1"/>
</dbReference>
<dbReference type="InterPro" id="IPR036291">
    <property type="entry name" value="NAD(P)-bd_dom_sf"/>
</dbReference>
<keyword evidence="6" id="KW-1185">Reference proteome</keyword>
<evidence type="ECO:0000256" key="1">
    <source>
        <dbReference type="ARBA" id="ARBA00022741"/>
    </source>
</evidence>
<evidence type="ECO:0000313" key="6">
    <source>
        <dbReference type="Proteomes" id="UP001152797"/>
    </source>
</evidence>
<dbReference type="InterPro" id="IPR050173">
    <property type="entry name" value="ABC_transporter_C-like"/>
</dbReference>
<dbReference type="GO" id="GO:0005524">
    <property type="term" value="F:ATP binding"/>
    <property type="evidence" value="ECO:0007669"/>
    <property type="project" value="UniProtKB-KW"/>
</dbReference>
<dbReference type="OrthoDB" id="1274115at2759"/>
<evidence type="ECO:0000256" key="2">
    <source>
        <dbReference type="ARBA" id="ARBA00022840"/>
    </source>
</evidence>
<dbReference type="Gene3D" id="3.40.50.300">
    <property type="entry name" value="P-loop containing nucleotide triphosphate hydrolases"/>
    <property type="match status" value="1"/>
</dbReference>
<dbReference type="GO" id="GO:0016020">
    <property type="term" value="C:membrane"/>
    <property type="evidence" value="ECO:0007669"/>
    <property type="project" value="TreeGrafter"/>
</dbReference>
<reference evidence="5 6" key="2">
    <citation type="submission" date="2024-05" db="EMBL/GenBank/DDBJ databases">
        <authorList>
            <person name="Chen Y."/>
            <person name="Shah S."/>
            <person name="Dougan E. K."/>
            <person name="Thang M."/>
            <person name="Chan C."/>
        </authorList>
    </citation>
    <scope>NUCLEOTIDE SEQUENCE [LARGE SCALE GENOMIC DNA]</scope>
</reference>
<proteinExistence type="predicted"/>
<dbReference type="GO" id="GO:0042626">
    <property type="term" value="F:ATPase-coupled transmembrane transporter activity"/>
    <property type="evidence" value="ECO:0007669"/>
    <property type="project" value="TreeGrafter"/>
</dbReference>
<organism evidence="4">
    <name type="scientific">Cladocopium goreaui</name>
    <dbReference type="NCBI Taxonomy" id="2562237"/>
    <lineage>
        <taxon>Eukaryota</taxon>
        <taxon>Sar</taxon>
        <taxon>Alveolata</taxon>
        <taxon>Dinophyceae</taxon>
        <taxon>Suessiales</taxon>
        <taxon>Symbiodiniaceae</taxon>
        <taxon>Cladocopium</taxon>
    </lineage>
</organism>
<dbReference type="PANTHER" id="PTHR24223">
    <property type="entry name" value="ATP-BINDING CASSETTE SUB-FAMILY C"/>
    <property type="match status" value="1"/>
</dbReference>
<name>A0A9P1DL89_9DINO</name>